<comment type="similarity">
    <text evidence="11 12">Belongs to the TonB-dependent receptor family.</text>
</comment>
<sequence>MARMTKRNTARLKWTALAAAWMPTIAAWAQADTAARAADATRVPAASRASGPINGKRAPGAGYAAAKRAHAAQAALATAAQTTTPRADAPGDATPPGSRAAVPNSDVIAPPAVVLKDVVVTARRRKESAQRVPAPISTVSGDDLELLRNYRVQDLQTVLPSTNVAFIHARQSSVSVRGLGNNPANDGLEGSAGVYLDNVYLGRPGMAVVDSLDVEQIELLRGPQGTLFGKNSTAGILNITTRKPTMRTEASLEQSLGLHGYVQSKAVLSGPLSTTLAGRLVLYRTHEDGDVTNLFNGSRLNGGTREGVRGELLFKPSANLSARVIADYHREDSSYGTTVLYGFGPTINGYNPFLSRAASIGATPVTNPALYQVNLDSRQHVSVHQGGVSAEVNYTLPGGHTLTSISAARFWNFEPANDDNLNRPVIYNTGVAVNDHQLSQELRFASPTGGRIDYLLGAYYFHQRLSNNTFAFYGPFADAMILGNHSGALANTASSAPATMTTDSFALFAQGTWHATPRADVTAGIRGTYETKAASVTRNAPVGGAPLPAALQAVRNGVIGQYASGDLNLYNLSPSALLNVGYKLAPDVLAYATLSHGEKSGGVNMSVSSAPTQGAQSLVVGPERANNAELGVKSEWFARRLIVNANLFWTQVSGYQATSFVATPTGVVSVLSNAADVRSRGAELDLRAIPIRDLVLGVNASYVNATYTSYKNAPCPSEVSIPNPKATCSLSGRLVAGAPRWIVNLNAQYQFRLRHEIDQYIAAQYSLRSSQYGTLDDSQYGRLPGYGVLNLTTGWRLATGRHQWDLSIWARNVFDKRYYLASFATYNGAYTASVGDERMIGATLRYDY</sequence>
<feature type="domain" description="TonB-dependent receptor plug" evidence="16">
    <location>
        <begin position="129"/>
        <end position="236"/>
    </location>
</feature>
<dbReference type="InterPro" id="IPR036942">
    <property type="entry name" value="Beta-barrel_TonB_sf"/>
</dbReference>
<evidence type="ECO:0000256" key="7">
    <source>
        <dbReference type="ARBA" id="ARBA00023065"/>
    </source>
</evidence>
<proteinExistence type="inferred from homology"/>
<keyword evidence="6" id="KW-0408">Iron</keyword>
<keyword evidence="4" id="KW-0410">Iron transport</keyword>
<evidence type="ECO:0000256" key="2">
    <source>
        <dbReference type="ARBA" id="ARBA00022448"/>
    </source>
</evidence>
<evidence type="ECO:0000256" key="9">
    <source>
        <dbReference type="ARBA" id="ARBA00023136"/>
    </source>
</evidence>
<evidence type="ECO:0000313" key="18">
    <source>
        <dbReference type="Proteomes" id="UP000198460"/>
    </source>
</evidence>
<feature type="signal peptide" evidence="14">
    <location>
        <begin position="1"/>
        <end position="29"/>
    </location>
</feature>
<dbReference type="InterPro" id="IPR012910">
    <property type="entry name" value="Plug_dom"/>
</dbReference>
<dbReference type="EMBL" id="FXAN01000061">
    <property type="protein sequence ID" value="SMG00809.1"/>
    <property type="molecule type" value="Genomic_DNA"/>
</dbReference>
<evidence type="ECO:0000256" key="8">
    <source>
        <dbReference type="ARBA" id="ARBA00023077"/>
    </source>
</evidence>
<dbReference type="PANTHER" id="PTHR32552">
    <property type="entry name" value="FERRICHROME IRON RECEPTOR-RELATED"/>
    <property type="match status" value="1"/>
</dbReference>
<feature type="chain" id="PRO_5012037072" evidence="14">
    <location>
        <begin position="30"/>
        <end position="848"/>
    </location>
</feature>
<evidence type="ECO:0000256" key="13">
    <source>
        <dbReference type="SAM" id="MobiDB-lite"/>
    </source>
</evidence>
<dbReference type="SUPFAM" id="SSF56935">
    <property type="entry name" value="Porins"/>
    <property type="match status" value="1"/>
</dbReference>
<organism evidence="17 18">
    <name type="scientific">Burkholderia singularis</name>
    <dbReference type="NCBI Taxonomy" id="1503053"/>
    <lineage>
        <taxon>Bacteria</taxon>
        <taxon>Pseudomonadati</taxon>
        <taxon>Pseudomonadota</taxon>
        <taxon>Betaproteobacteria</taxon>
        <taxon>Burkholderiales</taxon>
        <taxon>Burkholderiaceae</taxon>
        <taxon>Burkholderia</taxon>
        <taxon>pseudomallei group</taxon>
    </lineage>
</organism>
<dbReference type="PROSITE" id="PS52016">
    <property type="entry name" value="TONB_DEPENDENT_REC_3"/>
    <property type="match status" value="1"/>
</dbReference>
<keyword evidence="17" id="KW-0675">Receptor</keyword>
<dbReference type="Pfam" id="PF00593">
    <property type="entry name" value="TonB_dep_Rec_b-barrel"/>
    <property type="match status" value="1"/>
</dbReference>
<evidence type="ECO:0000256" key="1">
    <source>
        <dbReference type="ARBA" id="ARBA00004571"/>
    </source>
</evidence>
<evidence type="ECO:0000256" key="10">
    <source>
        <dbReference type="ARBA" id="ARBA00023237"/>
    </source>
</evidence>
<evidence type="ECO:0000259" key="15">
    <source>
        <dbReference type="Pfam" id="PF00593"/>
    </source>
</evidence>
<keyword evidence="10 11" id="KW-0998">Cell outer membrane</keyword>
<evidence type="ECO:0000256" key="4">
    <source>
        <dbReference type="ARBA" id="ARBA00022496"/>
    </source>
</evidence>
<dbReference type="InterPro" id="IPR000531">
    <property type="entry name" value="Beta-barrel_TonB"/>
</dbReference>
<dbReference type="InterPro" id="IPR039426">
    <property type="entry name" value="TonB-dep_rcpt-like"/>
</dbReference>
<evidence type="ECO:0000256" key="12">
    <source>
        <dbReference type="RuleBase" id="RU003357"/>
    </source>
</evidence>
<name>A0A238H625_9BURK</name>
<evidence type="ECO:0000256" key="14">
    <source>
        <dbReference type="SAM" id="SignalP"/>
    </source>
</evidence>
<evidence type="ECO:0000259" key="16">
    <source>
        <dbReference type="Pfam" id="PF07715"/>
    </source>
</evidence>
<feature type="compositionally biased region" description="Low complexity" evidence="13">
    <location>
        <begin position="76"/>
        <end position="88"/>
    </location>
</feature>
<dbReference type="GO" id="GO:0009279">
    <property type="term" value="C:cell outer membrane"/>
    <property type="evidence" value="ECO:0007669"/>
    <property type="project" value="UniProtKB-SubCell"/>
</dbReference>
<evidence type="ECO:0000256" key="6">
    <source>
        <dbReference type="ARBA" id="ARBA00023004"/>
    </source>
</evidence>
<dbReference type="Proteomes" id="UP000198460">
    <property type="component" value="Unassembled WGS sequence"/>
</dbReference>
<dbReference type="AlphaFoldDB" id="A0A238H625"/>
<evidence type="ECO:0000313" key="17">
    <source>
        <dbReference type="EMBL" id="SMG00809.1"/>
    </source>
</evidence>
<keyword evidence="7" id="KW-0406">Ion transport</keyword>
<keyword evidence="5 11" id="KW-0812">Transmembrane</keyword>
<protein>
    <submittedName>
        <fullName evidence="17">Outer membrane receptor proteins, mostly Fe transport</fullName>
    </submittedName>
</protein>
<keyword evidence="14" id="KW-0732">Signal</keyword>
<reference evidence="17 18" key="1">
    <citation type="submission" date="2017-04" db="EMBL/GenBank/DDBJ databases">
        <authorList>
            <person name="Afonso C.L."/>
            <person name="Miller P.J."/>
            <person name="Scott M.A."/>
            <person name="Spackman E."/>
            <person name="Goraichik I."/>
            <person name="Dimitrov K.M."/>
            <person name="Suarez D.L."/>
            <person name="Swayne D.E."/>
        </authorList>
    </citation>
    <scope>NUCLEOTIDE SEQUENCE [LARGE SCALE GENOMIC DNA]</scope>
    <source>
        <strain evidence="17">LMG 28154</strain>
    </source>
</reference>
<evidence type="ECO:0000256" key="3">
    <source>
        <dbReference type="ARBA" id="ARBA00022452"/>
    </source>
</evidence>
<feature type="domain" description="TonB-dependent receptor-like beta-barrel" evidence="15">
    <location>
        <begin position="341"/>
        <end position="813"/>
    </location>
</feature>
<accession>A0A238H625</accession>
<dbReference type="GO" id="GO:0006826">
    <property type="term" value="P:iron ion transport"/>
    <property type="evidence" value="ECO:0007669"/>
    <property type="project" value="UniProtKB-KW"/>
</dbReference>
<gene>
    <name evidence="17" type="ORF">BSIN_0459</name>
</gene>
<feature type="region of interest" description="Disordered" evidence="13">
    <location>
        <begin position="76"/>
        <end position="104"/>
    </location>
</feature>
<comment type="subcellular location">
    <subcellularLocation>
        <location evidence="1 11">Cell outer membrane</location>
        <topology evidence="1 11">Multi-pass membrane protein</topology>
    </subcellularLocation>
</comment>
<dbReference type="Pfam" id="PF07715">
    <property type="entry name" value="Plug"/>
    <property type="match status" value="1"/>
</dbReference>
<keyword evidence="2 11" id="KW-0813">Transport</keyword>
<keyword evidence="3 11" id="KW-1134">Transmembrane beta strand</keyword>
<keyword evidence="9 11" id="KW-0472">Membrane</keyword>
<keyword evidence="8 12" id="KW-0798">TonB box</keyword>
<evidence type="ECO:0000256" key="5">
    <source>
        <dbReference type="ARBA" id="ARBA00022692"/>
    </source>
</evidence>
<dbReference type="Gene3D" id="2.40.170.20">
    <property type="entry name" value="TonB-dependent receptor, beta-barrel domain"/>
    <property type="match status" value="1"/>
</dbReference>
<dbReference type="PANTHER" id="PTHR32552:SF81">
    <property type="entry name" value="TONB-DEPENDENT OUTER MEMBRANE RECEPTOR"/>
    <property type="match status" value="1"/>
</dbReference>
<evidence type="ECO:0000256" key="11">
    <source>
        <dbReference type="PROSITE-ProRule" id="PRU01360"/>
    </source>
</evidence>